<proteinExistence type="inferred from homology"/>
<dbReference type="InterPro" id="IPR006156">
    <property type="entry name" value="Dihydroneopterin_aldolase"/>
</dbReference>
<comment type="catalytic activity">
    <reaction evidence="1">
        <text>7,8-dihydroneopterin = 6-hydroxymethyl-7,8-dihydropterin + glycolaldehyde</text>
        <dbReference type="Rhea" id="RHEA:10540"/>
        <dbReference type="ChEBI" id="CHEBI:17001"/>
        <dbReference type="ChEBI" id="CHEBI:17071"/>
        <dbReference type="ChEBI" id="CHEBI:44841"/>
        <dbReference type="EC" id="4.1.2.25"/>
    </reaction>
</comment>
<evidence type="ECO:0000256" key="7">
    <source>
        <dbReference type="ARBA" id="ARBA00032903"/>
    </source>
</evidence>
<organism evidence="9">
    <name type="scientific">freshwater metagenome</name>
    <dbReference type="NCBI Taxonomy" id="449393"/>
    <lineage>
        <taxon>unclassified sequences</taxon>
        <taxon>metagenomes</taxon>
        <taxon>ecological metagenomes</taxon>
    </lineage>
</organism>
<evidence type="ECO:0000259" key="8">
    <source>
        <dbReference type="SMART" id="SM00905"/>
    </source>
</evidence>
<reference evidence="9" key="1">
    <citation type="submission" date="2020-05" db="EMBL/GenBank/DDBJ databases">
        <authorList>
            <person name="Chiriac C."/>
            <person name="Salcher M."/>
            <person name="Ghai R."/>
            <person name="Kavagutti S V."/>
        </authorList>
    </citation>
    <scope>NUCLEOTIDE SEQUENCE</scope>
</reference>
<evidence type="ECO:0000256" key="4">
    <source>
        <dbReference type="ARBA" id="ARBA00013043"/>
    </source>
</evidence>
<dbReference type="SUPFAM" id="SSF55620">
    <property type="entry name" value="Tetrahydrobiopterin biosynthesis enzymes-like"/>
    <property type="match status" value="1"/>
</dbReference>
<dbReference type="FunFam" id="3.30.1130.10:FF:000003">
    <property type="entry name" value="7,8-dihydroneopterin aldolase"/>
    <property type="match status" value="1"/>
</dbReference>
<keyword evidence="5" id="KW-0289">Folate biosynthesis</keyword>
<protein>
    <recommendedName>
        <fullName evidence="4">dihydroneopterin aldolase</fullName>
        <ecNumber evidence="4">4.1.2.25</ecNumber>
    </recommendedName>
    <alternativeName>
        <fullName evidence="7">7,8-dihydroneopterin aldolase</fullName>
    </alternativeName>
</protein>
<dbReference type="GO" id="GO:0046656">
    <property type="term" value="P:folic acid biosynthetic process"/>
    <property type="evidence" value="ECO:0007669"/>
    <property type="project" value="UniProtKB-KW"/>
</dbReference>
<dbReference type="PANTHER" id="PTHR42844">
    <property type="entry name" value="DIHYDRONEOPTERIN ALDOLASE 1-RELATED"/>
    <property type="match status" value="1"/>
</dbReference>
<evidence type="ECO:0000313" key="9">
    <source>
        <dbReference type="EMBL" id="CAB4678320.1"/>
    </source>
</evidence>
<evidence type="ECO:0000256" key="2">
    <source>
        <dbReference type="ARBA" id="ARBA00005013"/>
    </source>
</evidence>
<dbReference type="EC" id="4.1.2.25" evidence="4"/>
<dbReference type="EMBL" id="CAEZWW010000131">
    <property type="protein sequence ID" value="CAB4678320.1"/>
    <property type="molecule type" value="Genomic_DNA"/>
</dbReference>
<comment type="similarity">
    <text evidence="3">Belongs to the DHNA family.</text>
</comment>
<comment type="pathway">
    <text evidence="2">Cofactor biosynthesis; tetrahydrofolate biosynthesis; 2-amino-4-hydroxy-6-hydroxymethyl-7,8-dihydropteridine diphosphate from 7,8-dihydroneopterin triphosphate: step 3/4.</text>
</comment>
<accession>A0A6J6MVL2</accession>
<dbReference type="PANTHER" id="PTHR42844:SF1">
    <property type="entry name" value="DIHYDRONEOPTERIN ALDOLASE 1-RELATED"/>
    <property type="match status" value="1"/>
</dbReference>
<dbReference type="InterPro" id="IPR006157">
    <property type="entry name" value="FolB_dom"/>
</dbReference>
<evidence type="ECO:0000256" key="5">
    <source>
        <dbReference type="ARBA" id="ARBA00022909"/>
    </source>
</evidence>
<dbReference type="SMART" id="SM00905">
    <property type="entry name" value="FolB"/>
    <property type="match status" value="1"/>
</dbReference>
<evidence type="ECO:0000256" key="6">
    <source>
        <dbReference type="ARBA" id="ARBA00023239"/>
    </source>
</evidence>
<sequence length="118" mass="12633">MSDIIMLTGIRGHGHHGVFPQERRDGQEFIVDINVHLASSNAAKSDALADTVNYAVVADMVHERIIGEPVDLIETLAENIAAAVLSLSGVSRVEVTVHKPQAPIAVPFADVALRIVHP</sequence>
<evidence type="ECO:0000256" key="1">
    <source>
        <dbReference type="ARBA" id="ARBA00001353"/>
    </source>
</evidence>
<gene>
    <name evidence="9" type="ORF">UFOPK2310_01056</name>
</gene>
<dbReference type="NCBIfam" id="TIGR00525">
    <property type="entry name" value="folB"/>
    <property type="match status" value="1"/>
</dbReference>
<dbReference type="Gene3D" id="3.30.1130.10">
    <property type="match status" value="1"/>
</dbReference>
<name>A0A6J6MVL2_9ZZZZ</name>
<keyword evidence="6" id="KW-0456">Lyase</keyword>
<dbReference type="GO" id="GO:0004150">
    <property type="term" value="F:dihydroneopterin aldolase activity"/>
    <property type="evidence" value="ECO:0007669"/>
    <property type="project" value="UniProtKB-EC"/>
</dbReference>
<dbReference type="AlphaFoldDB" id="A0A6J6MVL2"/>
<evidence type="ECO:0000256" key="3">
    <source>
        <dbReference type="ARBA" id="ARBA00005708"/>
    </source>
</evidence>
<dbReference type="Pfam" id="PF02152">
    <property type="entry name" value="FolB"/>
    <property type="match status" value="1"/>
</dbReference>
<dbReference type="GO" id="GO:0005737">
    <property type="term" value="C:cytoplasm"/>
    <property type="evidence" value="ECO:0007669"/>
    <property type="project" value="TreeGrafter"/>
</dbReference>
<dbReference type="InterPro" id="IPR043133">
    <property type="entry name" value="GTP-CH-I_C/QueF"/>
</dbReference>
<dbReference type="NCBIfam" id="TIGR00526">
    <property type="entry name" value="folB_dom"/>
    <property type="match status" value="1"/>
</dbReference>
<feature type="domain" description="Dihydroneopterin aldolase/epimerase" evidence="8">
    <location>
        <begin position="5"/>
        <end position="117"/>
    </location>
</feature>